<reference evidence="1 2" key="1">
    <citation type="submission" date="2023-08" db="EMBL/GenBank/DDBJ databases">
        <title>Oxalobacteraceae gen .nov., isolated from river sludge outside the plant.</title>
        <authorList>
            <person name="Zhao S.Y."/>
        </authorList>
    </citation>
    <scope>NUCLEOTIDE SEQUENCE [LARGE SCALE GENOMIC DNA]</scope>
    <source>
        <strain evidence="1 2">R-40</strain>
    </source>
</reference>
<sequence length="70" mass="7516">MEIPAASTNKNATARVAFLLVFAVAGIDSAGRGARQGFGEHCSPLLERLRACKREDREIPTVSIEQSLTS</sequence>
<accession>A0ABU1BQH9</accession>
<evidence type="ECO:0008006" key="3">
    <source>
        <dbReference type="Google" id="ProtNLM"/>
    </source>
</evidence>
<dbReference type="EMBL" id="JAUYVH010000005">
    <property type="protein sequence ID" value="MDQ9170701.1"/>
    <property type="molecule type" value="Genomic_DNA"/>
</dbReference>
<proteinExistence type="predicted"/>
<gene>
    <name evidence="1" type="ORF">Q8A64_09800</name>
</gene>
<organism evidence="1 2">
    <name type="scientific">Keguizhuia sedimenti</name>
    <dbReference type="NCBI Taxonomy" id="3064264"/>
    <lineage>
        <taxon>Bacteria</taxon>
        <taxon>Pseudomonadati</taxon>
        <taxon>Pseudomonadota</taxon>
        <taxon>Betaproteobacteria</taxon>
        <taxon>Burkholderiales</taxon>
        <taxon>Oxalobacteraceae</taxon>
        <taxon>Keguizhuia</taxon>
    </lineage>
</organism>
<comment type="caution">
    <text evidence="1">The sequence shown here is derived from an EMBL/GenBank/DDBJ whole genome shotgun (WGS) entry which is preliminary data.</text>
</comment>
<keyword evidence="2" id="KW-1185">Reference proteome</keyword>
<evidence type="ECO:0000313" key="2">
    <source>
        <dbReference type="Proteomes" id="UP001225596"/>
    </source>
</evidence>
<name>A0ABU1BQH9_9BURK</name>
<evidence type="ECO:0000313" key="1">
    <source>
        <dbReference type="EMBL" id="MDQ9170701.1"/>
    </source>
</evidence>
<dbReference type="RefSeq" id="WP_338436639.1">
    <property type="nucleotide sequence ID" value="NZ_JAUYVH010000005.1"/>
</dbReference>
<protein>
    <recommendedName>
        <fullName evidence="3">Secreted protein</fullName>
    </recommendedName>
</protein>
<dbReference type="Proteomes" id="UP001225596">
    <property type="component" value="Unassembled WGS sequence"/>
</dbReference>